<dbReference type="SUPFAM" id="SSF103473">
    <property type="entry name" value="MFS general substrate transporter"/>
    <property type="match status" value="1"/>
</dbReference>
<dbReference type="Proteomes" id="UP001257909">
    <property type="component" value="Unassembled WGS sequence"/>
</dbReference>
<keyword evidence="7" id="KW-0762">Sugar transport</keyword>
<dbReference type="EMBL" id="JAVDWR010000005">
    <property type="protein sequence ID" value="MDR7121009.1"/>
    <property type="molecule type" value="Genomic_DNA"/>
</dbReference>
<feature type="transmembrane region" description="Helical" evidence="11">
    <location>
        <begin position="183"/>
        <end position="201"/>
    </location>
</feature>
<feature type="transmembrane region" description="Helical" evidence="11">
    <location>
        <begin position="295"/>
        <end position="313"/>
    </location>
</feature>
<evidence type="ECO:0000256" key="1">
    <source>
        <dbReference type="ARBA" id="ARBA00003321"/>
    </source>
</evidence>
<dbReference type="CDD" id="cd17394">
    <property type="entry name" value="MFS_FucP_like"/>
    <property type="match status" value="1"/>
</dbReference>
<evidence type="ECO:0000256" key="7">
    <source>
        <dbReference type="ARBA" id="ARBA00022597"/>
    </source>
</evidence>
<dbReference type="InterPro" id="IPR020846">
    <property type="entry name" value="MFS_dom"/>
</dbReference>
<evidence type="ECO:0000256" key="2">
    <source>
        <dbReference type="ARBA" id="ARBA00004429"/>
    </source>
</evidence>
<dbReference type="InterPro" id="IPR011701">
    <property type="entry name" value="MFS"/>
</dbReference>
<evidence type="ECO:0000313" key="13">
    <source>
        <dbReference type="EMBL" id="MDR7121009.1"/>
    </source>
</evidence>
<dbReference type="InterPro" id="IPR005964">
    <property type="entry name" value="Glc/Gal_transptr_bac"/>
</dbReference>
<keyword evidence="14" id="KW-1185">Reference proteome</keyword>
<dbReference type="Pfam" id="PF07690">
    <property type="entry name" value="MFS_1"/>
    <property type="match status" value="1"/>
</dbReference>
<feature type="transmembrane region" description="Helical" evidence="11">
    <location>
        <begin position="21"/>
        <end position="45"/>
    </location>
</feature>
<keyword evidence="10 11" id="KW-0472">Membrane</keyword>
<feature type="transmembrane region" description="Helical" evidence="11">
    <location>
        <begin position="229"/>
        <end position="255"/>
    </location>
</feature>
<keyword evidence="5" id="KW-1003">Cell membrane</keyword>
<evidence type="ECO:0000256" key="11">
    <source>
        <dbReference type="SAM" id="Phobius"/>
    </source>
</evidence>
<feature type="transmembrane region" description="Helical" evidence="11">
    <location>
        <begin position="354"/>
        <end position="374"/>
    </location>
</feature>
<sequence length="406" mass="42876">MQSIQSTEAQNSTTAVSSWALPALTFLFFIWGFITCLNDILIPHLKAVFDLTYTQAMLIQFCFFSAYFVVSLPAGALINKLGYQKGIVAGLAIAGFGTLNFIPAASFHSYPWFLAALFVLASGITILQVAANPYVTVLGSAKTASSRLTMTQAFNSLGTTVAPLAGAALILSQLDSTEGADAVQLPYLILTVALFAVAFIFSRLKLPAVENTTAAEKISIKDLLPYSHLWLGALGIFMYVGAEVAIGSVMVNFIALPEITGLAEAEAAHYVAWYWGGAMVGRFVGALLMQRINAGLLLAVHAAAAIVLLVLVITGQGQLALLALLTIGIANSIMFPTIFSLALQGLGKYTGQGAGLLCLAIVGGALVPVAQGMLADSFGLALSFILPVFCYIYICYFGLRSRKVTS</sequence>
<proteinExistence type="inferred from homology"/>
<name>A0ABU1VZ76_9GAMM</name>
<comment type="caution">
    <text evidence="13">The sequence shown here is derived from an EMBL/GenBank/DDBJ whole genome shotgun (WGS) entry which is preliminary data.</text>
</comment>
<dbReference type="RefSeq" id="WP_310277360.1">
    <property type="nucleotide sequence ID" value="NZ_JAVDWR010000005.1"/>
</dbReference>
<organism evidence="13 14">
    <name type="scientific">Rheinheimera soli</name>
    <dbReference type="NCBI Taxonomy" id="443616"/>
    <lineage>
        <taxon>Bacteria</taxon>
        <taxon>Pseudomonadati</taxon>
        <taxon>Pseudomonadota</taxon>
        <taxon>Gammaproteobacteria</taxon>
        <taxon>Chromatiales</taxon>
        <taxon>Chromatiaceae</taxon>
        <taxon>Rheinheimera</taxon>
    </lineage>
</organism>
<evidence type="ECO:0000256" key="6">
    <source>
        <dbReference type="ARBA" id="ARBA00022519"/>
    </source>
</evidence>
<feature type="transmembrane region" description="Helical" evidence="11">
    <location>
        <begin position="86"/>
        <end position="106"/>
    </location>
</feature>
<dbReference type="InterPro" id="IPR050375">
    <property type="entry name" value="MFS_TsgA-like"/>
</dbReference>
<evidence type="ECO:0000313" key="14">
    <source>
        <dbReference type="Proteomes" id="UP001257909"/>
    </source>
</evidence>
<protein>
    <submittedName>
        <fullName evidence="13">FHS family L-fucose permease-like MFS transporter</fullName>
    </submittedName>
</protein>
<evidence type="ECO:0000256" key="5">
    <source>
        <dbReference type="ARBA" id="ARBA00022475"/>
    </source>
</evidence>
<dbReference type="PROSITE" id="PS50850">
    <property type="entry name" value="MFS"/>
    <property type="match status" value="1"/>
</dbReference>
<comment type="function">
    <text evidence="1">Intake of glucose and galactose.</text>
</comment>
<feature type="transmembrane region" description="Helical" evidence="11">
    <location>
        <begin position="112"/>
        <end position="131"/>
    </location>
</feature>
<keyword evidence="4" id="KW-0813">Transport</keyword>
<gene>
    <name evidence="13" type="ORF">J2W69_001950</name>
</gene>
<dbReference type="InterPro" id="IPR036259">
    <property type="entry name" value="MFS_trans_sf"/>
</dbReference>
<evidence type="ECO:0000256" key="9">
    <source>
        <dbReference type="ARBA" id="ARBA00022989"/>
    </source>
</evidence>
<evidence type="ECO:0000256" key="10">
    <source>
        <dbReference type="ARBA" id="ARBA00023136"/>
    </source>
</evidence>
<feature type="transmembrane region" description="Helical" evidence="11">
    <location>
        <begin position="152"/>
        <end position="171"/>
    </location>
</feature>
<evidence type="ECO:0000256" key="3">
    <source>
        <dbReference type="ARBA" id="ARBA00009120"/>
    </source>
</evidence>
<feature type="transmembrane region" description="Helical" evidence="11">
    <location>
        <begin position="380"/>
        <end position="399"/>
    </location>
</feature>
<accession>A0ABU1VZ76</accession>
<evidence type="ECO:0000259" key="12">
    <source>
        <dbReference type="PROSITE" id="PS50850"/>
    </source>
</evidence>
<comment type="subcellular location">
    <subcellularLocation>
        <location evidence="2">Cell inner membrane</location>
        <topology evidence="2">Multi-pass membrane protein</topology>
    </subcellularLocation>
</comment>
<dbReference type="Gene3D" id="1.20.1250.20">
    <property type="entry name" value="MFS general substrate transporter like domains"/>
    <property type="match status" value="2"/>
</dbReference>
<keyword evidence="9 11" id="KW-1133">Transmembrane helix</keyword>
<dbReference type="PANTHER" id="PTHR43702:SF3">
    <property type="entry name" value="PROTEIN TSGA"/>
    <property type="match status" value="1"/>
</dbReference>
<dbReference type="NCBIfam" id="TIGR01272">
    <property type="entry name" value="gluP"/>
    <property type="match status" value="1"/>
</dbReference>
<keyword evidence="8 11" id="KW-0812">Transmembrane</keyword>
<dbReference type="PANTHER" id="PTHR43702">
    <property type="entry name" value="L-FUCOSE-PROTON SYMPORTER"/>
    <property type="match status" value="1"/>
</dbReference>
<feature type="transmembrane region" description="Helical" evidence="11">
    <location>
        <begin position="319"/>
        <end position="342"/>
    </location>
</feature>
<evidence type="ECO:0000256" key="8">
    <source>
        <dbReference type="ARBA" id="ARBA00022692"/>
    </source>
</evidence>
<keyword evidence="6" id="KW-0997">Cell inner membrane</keyword>
<comment type="similarity">
    <text evidence="3">Belongs to the major facilitator superfamily. FHS transporter (TC 2.A.1.7) family.</text>
</comment>
<feature type="transmembrane region" description="Helical" evidence="11">
    <location>
        <begin position="267"/>
        <end position="288"/>
    </location>
</feature>
<reference evidence="13 14" key="1">
    <citation type="submission" date="2023-07" db="EMBL/GenBank/DDBJ databases">
        <title>Sorghum-associated microbial communities from plants grown in Nebraska, USA.</title>
        <authorList>
            <person name="Schachtman D."/>
        </authorList>
    </citation>
    <scope>NUCLEOTIDE SEQUENCE [LARGE SCALE GENOMIC DNA]</scope>
    <source>
        <strain evidence="13 14">4138</strain>
    </source>
</reference>
<feature type="domain" description="Major facilitator superfamily (MFS) profile" evidence="12">
    <location>
        <begin position="20"/>
        <end position="406"/>
    </location>
</feature>
<feature type="transmembrane region" description="Helical" evidence="11">
    <location>
        <begin position="57"/>
        <end position="79"/>
    </location>
</feature>
<evidence type="ECO:0000256" key="4">
    <source>
        <dbReference type="ARBA" id="ARBA00022448"/>
    </source>
</evidence>